<protein>
    <recommendedName>
        <fullName evidence="5">Ubiquitin-like protease family profile domain-containing protein</fullName>
    </recommendedName>
</protein>
<feature type="domain" description="Ubiquitin-like protease family profile" evidence="5">
    <location>
        <begin position="16"/>
        <end position="181"/>
    </location>
</feature>
<proteinExistence type="inferred from homology"/>
<dbReference type="FunFam" id="3.40.395.10:FF:000008">
    <property type="entry name" value="Ulp1 protease family protein"/>
    <property type="match status" value="1"/>
</dbReference>
<name>A0ABD3IVV7_EUCGL</name>
<evidence type="ECO:0000259" key="5">
    <source>
        <dbReference type="PROSITE" id="PS50600"/>
    </source>
</evidence>
<evidence type="ECO:0000313" key="6">
    <source>
        <dbReference type="EMBL" id="KAL3718842.1"/>
    </source>
</evidence>
<dbReference type="PROSITE" id="PS50600">
    <property type="entry name" value="ULP_PROTEASE"/>
    <property type="match status" value="1"/>
</dbReference>
<reference evidence="6 7" key="1">
    <citation type="submission" date="2024-11" db="EMBL/GenBank/DDBJ databases">
        <title>Chromosome-level genome assembly of Eucalyptus globulus Labill. provides insights into its genome evolution.</title>
        <authorList>
            <person name="Li X."/>
        </authorList>
    </citation>
    <scope>NUCLEOTIDE SEQUENCE [LARGE SCALE GENOMIC DNA]</scope>
    <source>
        <strain evidence="6">CL2024</strain>
        <tissue evidence="6">Fresh tender leaves</tissue>
    </source>
</reference>
<dbReference type="Pfam" id="PF02902">
    <property type="entry name" value="Peptidase_C48"/>
    <property type="match status" value="1"/>
</dbReference>
<dbReference type="InterPro" id="IPR003653">
    <property type="entry name" value="Peptidase_C48_C"/>
</dbReference>
<dbReference type="GO" id="GO:0008234">
    <property type="term" value="F:cysteine-type peptidase activity"/>
    <property type="evidence" value="ECO:0007669"/>
    <property type="project" value="UniProtKB-KW"/>
</dbReference>
<dbReference type="SUPFAM" id="SSF54001">
    <property type="entry name" value="Cysteine proteinases"/>
    <property type="match status" value="1"/>
</dbReference>
<dbReference type="GO" id="GO:0006508">
    <property type="term" value="P:proteolysis"/>
    <property type="evidence" value="ECO:0007669"/>
    <property type="project" value="UniProtKB-KW"/>
</dbReference>
<dbReference type="Gene3D" id="3.40.395.10">
    <property type="entry name" value="Adenoviral Proteinase, Chain A"/>
    <property type="match status" value="1"/>
</dbReference>
<evidence type="ECO:0000256" key="2">
    <source>
        <dbReference type="ARBA" id="ARBA00022670"/>
    </source>
</evidence>
<dbReference type="AlphaFoldDB" id="A0ABD3IVV7"/>
<keyword evidence="2" id="KW-0645">Protease</keyword>
<evidence type="ECO:0000256" key="4">
    <source>
        <dbReference type="ARBA" id="ARBA00022807"/>
    </source>
</evidence>
<comment type="similarity">
    <text evidence="1">Belongs to the peptidase C48 family.</text>
</comment>
<dbReference type="EMBL" id="JBJKBG010000010">
    <property type="protein sequence ID" value="KAL3718842.1"/>
    <property type="molecule type" value="Genomic_DNA"/>
</dbReference>
<accession>A0ABD3IVV7</accession>
<dbReference type="InterPro" id="IPR038765">
    <property type="entry name" value="Papain-like_cys_pep_sf"/>
</dbReference>
<sequence length="231" mass="25764">MGRSSGDEKILSYKDVVLRRSDLDILSGPCFLNDRIIEFYFSYLSSCYPSPDILLVPPSIAFWIANCPDVEGLKDFVEPLDLPGKKLVIFLVNDNENVGLADGGSHWSLLVFERDASVFVHHDSSGGMNGRYARRLYEVLVGFINGPNSASDAKFIQCSSSPQQLNGYDCGLYVIATARAICCWYETVKLSNEKDLWFSSVEEQVTPPSVTELRKEILQLIKDLMTADAKC</sequence>
<dbReference type="InterPro" id="IPR044613">
    <property type="entry name" value="Nep1/2-like"/>
</dbReference>
<keyword evidence="3" id="KW-0378">Hydrolase</keyword>
<organism evidence="6 7">
    <name type="scientific">Eucalyptus globulus</name>
    <name type="common">Tasmanian blue gum</name>
    <dbReference type="NCBI Taxonomy" id="34317"/>
    <lineage>
        <taxon>Eukaryota</taxon>
        <taxon>Viridiplantae</taxon>
        <taxon>Streptophyta</taxon>
        <taxon>Embryophyta</taxon>
        <taxon>Tracheophyta</taxon>
        <taxon>Spermatophyta</taxon>
        <taxon>Magnoliopsida</taxon>
        <taxon>eudicotyledons</taxon>
        <taxon>Gunneridae</taxon>
        <taxon>Pentapetalae</taxon>
        <taxon>rosids</taxon>
        <taxon>malvids</taxon>
        <taxon>Myrtales</taxon>
        <taxon>Myrtaceae</taxon>
        <taxon>Myrtoideae</taxon>
        <taxon>Eucalypteae</taxon>
        <taxon>Eucalyptus</taxon>
    </lineage>
</organism>
<evidence type="ECO:0000256" key="3">
    <source>
        <dbReference type="ARBA" id="ARBA00022801"/>
    </source>
</evidence>
<gene>
    <name evidence="6" type="ORF">ACJRO7_003881</name>
</gene>
<evidence type="ECO:0000256" key="1">
    <source>
        <dbReference type="ARBA" id="ARBA00005234"/>
    </source>
</evidence>
<evidence type="ECO:0000313" key="7">
    <source>
        <dbReference type="Proteomes" id="UP001634007"/>
    </source>
</evidence>
<dbReference type="PANTHER" id="PTHR46468:SF1">
    <property type="entry name" value="SENTRIN-SPECIFIC PROTEASE 8"/>
    <property type="match status" value="1"/>
</dbReference>
<dbReference type="Proteomes" id="UP001634007">
    <property type="component" value="Unassembled WGS sequence"/>
</dbReference>
<keyword evidence="4" id="KW-0788">Thiol protease</keyword>
<keyword evidence="7" id="KW-1185">Reference proteome</keyword>
<dbReference type="PANTHER" id="PTHR46468">
    <property type="entry name" value="SENTRIN-SPECIFIC PROTEASE 8"/>
    <property type="match status" value="1"/>
</dbReference>
<dbReference type="GO" id="GO:0019784">
    <property type="term" value="F:deNEDDylase activity"/>
    <property type="evidence" value="ECO:0007669"/>
    <property type="project" value="UniProtKB-ARBA"/>
</dbReference>
<comment type="caution">
    <text evidence="6">The sequence shown here is derived from an EMBL/GenBank/DDBJ whole genome shotgun (WGS) entry which is preliminary data.</text>
</comment>